<gene>
    <name evidence="2" type="ORF">ACFP1Z_05350</name>
</gene>
<sequence length="300" mass="31468">MHQTLSCALPGAALTAVERGWRVLPLVPGGKRPAIRSWESRATTDPARVARCWAAGNYNLGIATGPSRLVAVDLDVPKHDQDTPPAGTPASVTDGADMLALLAERHGEQFPTETYTVRTPSGGTHLYFTAPAGVELRNTAGVLGWKIDTRAHGGYIVGAGSVIGGKPYTVTYDARPAPLPDWLTKLLTPAPLPPQQPVAVSLGAEDWHGAYLKAAVAAELRRVERSTSGGRNTALYRSAVALGQLVAGGELDAAQVTDWLTEAATGVGLAEPEARRTIASGLRAGARRPRTVNGRGRRAA</sequence>
<comment type="caution">
    <text evidence="2">The sequence shown here is derived from an EMBL/GenBank/DDBJ whole genome shotgun (WGS) entry which is preliminary data.</text>
</comment>
<dbReference type="SMART" id="SM00943">
    <property type="entry name" value="Prim-Pol"/>
    <property type="match status" value="1"/>
</dbReference>
<feature type="domain" description="DNA primase/polymerase bifunctional N-terminal" evidence="1">
    <location>
        <begin position="13"/>
        <end position="183"/>
    </location>
</feature>
<dbReference type="RefSeq" id="WP_390314712.1">
    <property type="nucleotide sequence ID" value="NZ_JBHSPB010000003.1"/>
</dbReference>
<protein>
    <submittedName>
        <fullName evidence="2">Bifunctional DNA primase/polymerase</fullName>
    </submittedName>
</protein>
<dbReference type="EMBL" id="JBHSPB010000003">
    <property type="protein sequence ID" value="MFC5719604.1"/>
    <property type="molecule type" value="Genomic_DNA"/>
</dbReference>
<reference evidence="3" key="1">
    <citation type="journal article" date="2019" name="Int. J. Syst. Evol. Microbiol.">
        <title>The Global Catalogue of Microorganisms (GCM) 10K type strain sequencing project: providing services to taxonomists for standard genome sequencing and annotation.</title>
        <authorList>
            <consortium name="The Broad Institute Genomics Platform"/>
            <consortium name="The Broad Institute Genome Sequencing Center for Infectious Disease"/>
            <person name="Wu L."/>
            <person name="Ma J."/>
        </authorList>
    </citation>
    <scope>NUCLEOTIDE SEQUENCE [LARGE SCALE GENOMIC DNA]</scope>
    <source>
        <strain evidence="3">CGMCC 4.7304</strain>
    </source>
</reference>
<name>A0ABW0YY48_9ACTN</name>
<evidence type="ECO:0000313" key="2">
    <source>
        <dbReference type="EMBL" id="MFC5719604.1"/>
    </source>
</evidence>
<dbReference type="SUPFAM" id="SSF56747">
    <property type="entry name" value="Prim-pol domain"/>
    <property type="match status" value="1"/>
</dbReference>
<dbReference type="InterPro" id="IPR015330">
    <property type="entry name" value="DNA_primase/pol_bifunc_N"/>
</dbReference>
<dbReference type="CDD" id="cd04859">
    <property type="entry name" value="Prim_Pol"/>
    <property type="match status" value="1"/>
</dbReference>
<dbReference type="Proteomes" id="UP001596083">
    <property type="component" value="Unassembled WGS sequence"/>
</dbReference>
<dbReference type="Pfam" id="PF09250">
    <property type="entry name" value="Prim-Pol"/>
    <property type="match status" value="1"/>
</dbReference>
<accession>A0ABW0YY48</accession>
<keyword evidence="3" id="KW-1185">Reference proteome</keyword>
<proteinExistence type="predicted"/>
<organism evidence="2 3">
    <name type="scientific">Streptomyces gamaensis</name>
    <dbReference type="NCBI Taxonomy" id="1763542"/>
    <lineage>
        <taxon>Bacteria</taxon>
        <taxon>Bacillati</taxon>
        <taxon>Actinomycetota</taxon>
        <taxon>Actinomycetes</taxon>
        <taxon>Kitasatosporales</taxon>
        <taxon>Streptomycetaceae</taxon>
        <taxon>Streptomyces</taxon>
    </lineage>
</organism>
<evidence type="ECO:0000313" key="3">
    <source>
        <dbReference type="Proteomes" id="UP001596083"/>
    </source>
</evidence>
<evidence type="ECO:0000259" key="1">
    <source>
        <dbReference type="SMART" id="SM00943"/>
    </source>
</evidence>